<comment type="caution">
    <text evidence="2">The sequence shown here is derived from an EMBL/GenBank/DDBJ whole genome shotgun (WGS) entry which is preliminary data.</text>
</comment>
<name>A0A2I0IWF7_PUNGR</name>
<evidence type="ECO:0000256" key="1">
    <source>
        <dbReference type="ARBA" id="ARBA00005474"/>
    </source>
</evidence>
<dbReference type="PANTHER" id="PTHR31304:SF73">
    <property type="entry name" value="OS01G0511000 PROTEIN"/>
    <property type="match status" value="1"/>
</dbReference>
<proteinExistence type="inferred from homology"/>
<evidence type="ECO:0000313" key="3">
    <source>
        <dbReference type="Proteomes" id="UP000233551"/>
    </source>
</evidence>
<dbReference type="Proteomes" id="UP000233551">
    <property type="component" value="Unassembled WGS sequence"/>
</dbReference>
<evidence type="ECO:0000313" key="2">
    <source>
        <dbReference type="EMBL" id="PKI48314.1"/>
    </source>
</evidence>
<dbReference type="OrthoDB" id="1922547at2759"/>
<keyword evidence="3" id="KW-1185">Reference proteome</keyword>
<reference evidence="2 3" key="1">
    <citation type="submission" date="2017-11" db="EMBL/GenBank/DDBJ databases">
        <title>De-novo sequencing of pomegranate (Punica granatum L.) genome.</title>
        <authorList>
            <person name="Akparov Z."/>
            <person name="Amiraslanov A."/>
            <person name="Hajiyeva S."/>
            <person name="Abbasov M."/>
            <person name="Kaur K."/>
            <person name="Hamwieh A."/>
            <person name="Solovyev V."/>
            <person name="Salamov A."/>
            <person name="Braich B."/>
            <person name="Kosarev P."/>
            <person name="Mahmoud A."/>
            <person name="Hajiyev E."/>
            <person name="Babayeva S."/>
            <person name="Izzatullayeva V."/>
            <person name="Mammadov A."/>
            <person name="Mammadov A."/>
            <person name="Sharifova S."/>
            <person name="Ojaghi J."/>
            <person name="Eynullazada K."/>
            <person name="Bayramov B."/>
            <person name="Abdulazimova A."/>
            <person name="Shahmuradov I."/>
        </authorList>
    </citation>
    <scope>NUCLEOTIDE SEQUENCE [LARGE SCALE GENOMIC DNA]</scope>
    <source>
        <strain evidence="3">cv. AG2017</strain>
        <tissue evidence="2">Leaf</tissue>
    </source>
</reference>
<comment type="similarity">
    <text evidence="1">Belongs to the LOB domain-containing protein family.</text>
</comment>
<dbReference type="InterPro" id="IPR004883">
    <property type="entry name" value="LOB"/>
</dbReference>
<protein>
    <submittedName>
        <fullName evidence="2">Uncharacterized protein</fullName>
    </submittedName>
</protein>
<dbReference type="GO" id="GO:0010468">
    <property type="term" value="P:regulation of gene expression"/>
    <property type="evidence" value="ECO:0007669"/>
    <property type="project" value="TreeGrafter"/>
</dbReference>
<dbReference type="AlphaFoldDB" id="A0A2I0IWF7"/>
<dbReference type="PROSITE" id="PS50891">
    <property type="entry name" value="LOB"/>
    <property type="match status" value="1"/>
</dbReference>
<gene>
    <name evidence="2" type="ORF">CRG98_031262</name>
</gene>
<accession>A0A2I0IWF7</accession>
<dbReference type="STRING" id="22663.A0A2I0IWF7"/>
<organism evidence="2 3">
    <name type="scientific">Punica granatum</name>
    <name type="common">Pomegranate</name>
    <dbReference type="NCBI Taxonomy" id="22663"/>
    <lineage>
        <taxon>Eukaryota</taxon>
        <taxon>Viridiplantae</taxon>
        <taxon>Streptophyta</taxon>
        <taxon>Embryophyta</taxon>
        <taxon>Tracheophyta</taxon>
        <taxon>Spermatophyta</taxon>
        <taxon>Magnoliopsida</taxon>
        <taxon>eudicotyledons</taxon>
        <taxon>Gunneridae</taxon>
        <taxon>Pentapetalae</taxon>
        <taxon>rosids</taxon>
        <taxon>malvids</taxon>
        <taxon>Myrtales</taxon>
        <taxon>Lythraceae</taxon>
        <taxon>Punica</taxon>
    </lineage>
</organism>
<sequence>MRMSCNGCRVLRKGCGDGCPIRPCLRWIKTSQSQANATIFLAKFYGRAGLINLLNAGPDPLRHDVFKSLLYEACGRIINPIYGSTGLLWTGSWQLCQDAVESVLNGVPITRIPDDSALAGSGPPLQACDIRHVSKPNKGSSIRLHRVRSRGGFKRRPATKLAQAESVSRESELSQGPIRCSESDAVSAETEEASTSQLDERAPAMEDGLELELELTLGFDRTAKRACSEGKRTSGDGSEAEKCQLRVGL</sequence>
<dbReference type="PANTHER" id="PTHR31304">
    <property type="entry name" value="LOB DOMAIN-CONTAINING PROTEIN 38"/>
    <property type="match status" value="1"/>
</dbReference>
<dbReference type="EMBL" id="PGOL01002404">
    <property type="protein sequence ID" value="PKI48314.1"/>
    <property type="molecule type" value="Genomic_DNA"/>
</dbReference>
<dbReference type="GeneID" id="116187029"/>
<dbReference type="Pfam" id="PF03195">
    <property type="entry name" value="LOB"/>
    <property type="match status" value="1"/>
</dbReference>